<reference evidence="3 4" key="1">
    <citation type="journal article" date="2018" name="Evol. Lett.">
        <title>Horizontal gene cluster transfer increased hallucinogenic mushroom diversity.</title>
        <authorList>
            <person name="Reynolds H.T."/>
            <person name="Vijayakumar V."/>
            <person name="Gluck-Thaler E."/>
            <person name="Korotkin H.B."/>
            <person name="Matheny P.B."/>
            <person name="Slot J.C."/>
        </authorList>
    </citation>
    <scope>NUCLEOTIDE SEQUENCE [LARGE SCALE GENOMIC DNA]</scope>
    <source>
        <strain evidence="3 4">2629</strain>
    </source>
</reference>
<comment type="caution">
    <text evidence="3">The sequence shown here is derived from an EMBL/GenBank/DDBJ whole genome shotgun (WGS) entry which is preliminary data.</text>
</comment>
<sequence>MELRPDRVLTNEELDQLLASVATEEQVLTYLNNPNSPYSESDGWTFLSQVLDSREENIRGEAELYDPLVAFFNDVLQHFASRDTTTRTIIKTRSDQSQISNGLNASSSGSQTNWNQVKRALKSFPGLCAVVQGGRHFPTTVQDDNKSGHRNLETGPTYEICGSPIEVTRDDIHDDDVHLRTQCAIYARKCFLHQMGRRFVFVPLLTEKRIRLYRFDHGGALVSPWVDYHENPAVLVRMILLACALPEVELGANPAIIWEGDERYIVIDDLGITPIENSDAVQPVRRRFKVTEAMELSRGICGRGTCIWRVLDEDGKECIVKYMWRAVGRTPEWQLLLKLRDLKGVAQILGRSEECSMYSIRGFTPHTPFPNPDRIACFLVLESYGSPLTGFKSPLHFLQGFHDAIEGHRNMWEVGVLHRDISINNILFGKDGNRVPSHGVVIDLDLGVFFNRTDSLAEVDCLTGTHLFQSIHVLKSALSQNPTQHPILHDYIDDLQSFFWVFCWVTMGNEVTDDGTRKPIPQSSPQLSFFDKDNQTAYELKHYRLLQPDNLPIHPSWPATFNTLKNRMVAFLLHYYHVKEAQSRINMTRGSLTIPSQFHYNTFLGYIKDAIQSFNPGIPPTPISADLDFVAYDKMIAEKQALAEASAPPTARPSNGMPSTSAARTSISADTSPLLPVTSSHRPLTPSSDKGDIRTKPKRPRILTSNSNS</sequence>
<feature type="domain" description="Fungal-type protein kinase" evidence="2">
    <location>
        <begin position="373"/>
        <end position="505"/>
    </location>
</feature>
<evidence type="ECO:0000259" key="2">
    <source>
        <dbReference type="Pfam" id="PF17667"/>
    </source>
</evidence>
<keyword evidence="4" id="KW-1185">Reference proteome</keyword>
<dbReference type="GO" id="GO:0004672">
    <property type="term" value="F:protein kinase activity"/>
    <property type="evidence" value="ECO:0007669"/>
    <property type="project" value="InterPro"/>
</dbReference>
<gene>
    <name evidence="3" type="ORF">CVT24_001244</name>
</gene>
<dbReference type="InParanoid" id="A0A409YFV6"/>
<dbReference type="Pfam" id="PF17667">
    <property type="entry name" value="Pkinase_fungal"/>
    <property type="match status" value="2"/>
</dbReference>
<proteinExistence type="predicted"/>
<dbReference type="InterPro" id="IPR011009">
    <property type="entry name" value="Kinase-like_dom_sf"/>
</dbReference>
<dbReference type="OrthoDB" id="5584477at2759"/>
<dbReference type="EMBL" id="NHTK01001204">
    <property type="protein sequence ID" value="PPR01897.1"/>
    <property type="molecule type" value="Genomic_DNA"/>
</dbReference>
<dbReference type="InterPro" id="IPR008266">
    <property type="entry name" value="Tyr_kinase_AS"/>
</dbReference>
<dbReference type="Gene3D" id="1.10.510.10">
    <property type="entry name" value="Transferase(Phosphotransferase) domain 1"/>
    <property type="match status" value="1"/>
</dbReference>
<feature type="compositionally biased region" description="Polar residues" evidence="1">
    <location>
        <begin position="652"/>
        <end position="688"/>
    </location>
</feature>
<dbReference type="PANTHER" id="PTHR38248">
    <property type="entry name" value="FUNK1 6"/>
    <property type="match status" value="1"/>
</dbReference>
<evidence type="ECO:0000256" key="1">
    <source>
        <dbReference type="SAM" id="MobiDB-lite"/>
    </source>
</evidence>
<dbReference type="Proteomes" id="UP000284842">
    <property type="component" value="Unassembled WGS sequence"/>
</dbReference>
<dbReference type="PANTHER" id="PTHR38248:SF2">
    <property type="entry name" value="FUNK1 11"/>
    <property type="match status" value="1"/>
</dbReference>
<dbReference type="PROSITE" id="PS00109">
    <property type="entry name" value="PROTEIN_KINASE_TYR"/>
    <property type="match status" value="1"/>
</dbReference>
<evidence type="ECO:0000313" key="3">
    <source>
        <dbReference type="EMBL" id="PPR01897.1"/>
    </source>
</evidence>
<organism evidence="3 4">
    <name type="scientific">Panaeolus cyanescens</name>
    <dbReference type="NCBI Taxonomy" id="181874"/>
    <lineage>
        <taxon>Eukaryota</taxon>
        <taxon>Fungi</taxon>
        <taxon>Dikarya</taxon>
        <taxon>Basidiomycota</taxon>
        <taxon>Agaricomycotina</taxon>
        <taxon>Agaricomycetes</taxon>
        <taxon>Agaricomycetidae</taxon>
        <taxon>Agaricales</taxon>
        <taxon>Agaricineae</taxon>
        <taxon>Galeropsidaceae</taxon>
        <taxon>Panaeolus</taxon>
    </lineage>
</organism>
<feature type="domain" description="Fungal-type protein kinase" evidence="2">
    <location>
        <begin position="163"/>
        <end position="350"/>
    </location>
</feature>
<dbReference type="AlphaFoldDB" id="A0A409YFV6"/>
<dbReference type="SUPFAM" id="SSF56112">
    <property type="entry name" value="Protein kinase-like (PK-like)"/>
    <property type="match status" value="1"/>
</dbReference>
<accession>A0A409YFV6</accession>
<feature type="region of interest" description="Disordered" evidence="1">
    <location>
        <begin position="643"/>
        <end position="709"/>
    </location>
</feature>
<dbReference type="STRING" id="181874.A0A409YFV6"/>
<name>A0A409YFV6_9AGAR</name>
<evidence type="ECO:0000313" key="4">
    <source>
        <dbReference type="Proteomes" id="UP000284842"/>
    </source>
</evidence>
<protein>
    <recommendedName>
        <fullName evidence="2">Fungal-type protein kinase domain-containing protein</fullName>
    </recommendedName>
</protein>
<dbReference type="InterPro" id="IPR040976">
    <property type="entry name" value="Pkinase_fungal"/>
</dbReference>